<keyword evidence="2" id="KW-1185">Reference proteome</keyword>
<evidence type="ECO:0000313" key="2">
    <source>
        <dbReference type="Proteomes" id="UP000433493"/>
    </source>
</evidence>
<dbReference type="EMBL" id="WBKB01000004">
    <property type="protein sequence ID" value="KAB1643154.1"/>
    <property type="molecule type" value="Genomic_DNA"/>
</dbReference>
<dbReference type="Proteomes" id="UP000433493">
    <property type="component" value="Unassembled WGS sequence"/>
</dbReference>
<comment type="caution">
    <text evidence="1">The sequence shown here is derived from an EMBL/GenBank/DDBJ whole genome shotgun (WGS) entry which is preliminary data.</text>
</comment>
<name>A0A7J5BAV3_9MICO</name>
<sequence>MTTDPRQILHEDTIAALQANLDVALTDRAFVGDWQEPWPTIRVDKLEDRSMKIEIPGTKTAVTIAFNRECRTIRVEARNPYLGIDLARLVTETSEGDAARFYCEC</sequence>
<proteinExistence type="predicted"/>
<dbReference type="RefSeq" id="WP_158052203.1">
    <property type="nucleotide sequence ID" value="NZ_WBKB01000004.1"/>
</dbReference>
<accession>A0A7J5BAV3</accession>
<gene>
    <name evidence="1" type="ORF">F8O05_07910</name>
</gene>
<organism evidence="1 2">
    <name type="scientific">Gulosibacter chungangensis</name>
    <dbReference type="NCBI Taxonomy" id="979746"/>
    <lineage>
        <taxon>Bacteria</taxon>
        <taxon>Bacillati</taxon>
        <taxon>Actinomycetota</taxon>
        <taxon>Actinomycetes</taxon>
        <taxon>Micrococcales</taxon>
        <taxon>Microbacteriaceae</taxon>
        <taxon>Gulosibacter</taxon>
    </lineage>
</organism>
<evidence type="ECO:0000313" key="1">
    <source>
        <dbReference type="EMBL" id="KAB1643154.1"/>
    </source>
</evidence>
<reference evidence="1 2" key="1">
    <citation type="submission" date="2019-09" db="EMBL/GenBank/DDBJ databases">
        <title>Phylogeny of genus Pseudoclavibacter and closely related genus.</title>
        <authorList>
            <person name="Li Y."/>
        </authorList>
    </citation>
    <scope>NUCLEOTIDE SEQUENCE [LARGE SCALE GENOMIC DNA]</scope>
    <source>
        <strain evidence="1 2">KCTC 13959</strain>
    </source>
</reference>
<dbReference type="AlphaFoldDB" id="A0A7J5BAV3"/>
<dbReference type="OrthoDB" id="4507101at2"/>
<protein>
    <submittedName>
        <fullName evidence="1">Uncharacterized protein</fullName>
    </submittedName>
</protein>